<dbReference type="EMBL" id="PDCK01000042">
    <property type="protein sequence ID" value="PRQ39754.1"/>
    <property type="molecule type" value="Genomic_DNA"/>
</dbReference>
<reference evidence="1 2" key="1">
    <citation type="journal article" date="2018" name="Nat. Genet.">
        <title>The Rosa genome provides new insights in the design of modern roses.</title>
        <authorList>
            <person name="Bendahmane M."/>
        </authorList>
    </citation>
    <scope>NUCLEOTIDE SEQUENCE [LARGE SCALE GENOMIC DNA]</scope>
    <source>
        <strain evidence="2">cv. Old Blush</strain>
    </source>
</reference>
<dbReference type="Gramene" id="PRQ39754">
    <property type="protein sequence ID" value="PRQ39754"/>
    <property type="gene ID" value="RchiOBHm_Chr4g0428691"/>
</dbReference>
<evidence type="ECO:0000313" key="1">
    <source>
        <dbReference type="EMBL" id="PRQ39754.1"/>
    </source>
</evidence>
<protein>
    <submittedName>
        <fullName evidence="1">Uncharacterized protein</fullName>
    </submittedName>
</protein>
<organism evidence="1 2">
    <name type="scientific">Rosa chinensis</name>
    <name type="common">China rose</name>
    <dbReference type="NCBI Taxonomy" id="74649"/>
    <lineage>
        <taxon>Eukaryota</taxon>
        <taxon>Viridiplantae</taxon>
        <taxon>Streptophyta</taxon>
        <taxon>Embryophyta</taxon>
        <taxon>Tracheophyta</taxon>
        <taxon>Spermatophyta</taxon>
        <taxon>Magnoliopsida</taxon>
        <taxon>eudicotyledons</taxon>
        <taxon>Gunneridae</taxon>
        <taxon>Pentapetalae</taxon>
        <taxon>rosids</taxon>
        <taxon>fabids</taxon>
        <taxon>Rosales</taxon>
        <taxon>Rosaceae</taxon>
        <taxon>Rosoideae</taxon>
        <taxon>Rosoideae incertae sedis</taxon>
        <taxon>Rosa</taxon>
    </lineage>
</organism>
<evidence type="ECO:0000313" key="2">
    <source>
        <dbReference type="Proteomes" id="UP000238479"/>
    </source>
</evidence>
<gene>
    <name evidence="1" type="ORF">RchiOBHm_Chr4g0428691</name>
</gene>
<dbReference type="Proteomes" id="UP000238479">
    <property type="component" value="Chromosome 4"/>
</dbReference>
<sequence length="49" mass="5586">MVSDEDSTVGFWYNSVMMILEVICGDLTVRSSYNCVLDEMILGERFVFA</sequence>
<comment type="caution">
    <text evidence="1">The sequence shown here is derived from an EMBL/GenBank/DDBJ whole genome shotgun (WGS) entry which is preliminary data.</text>
</comment>
<proteinExistence type="predicted"/>
<name>A0A2P6QZZ1_ROSCH</name>
<keyword evidence="2" id="KW-1185">Reference proteome</keyword>
<dbReference type="AlphaFoldDB" id="A0A2P6QZZ1"/>
<accession>A0A2P6QZZ1</accession>